<dbReference type="Proteomes" id="UP000294952">
    <property type="component" value="Unassembled WGS sequence"/>
</dbReference>
<proteinExistence type="predicted"/>
<reference evidence="2 3" key="1">
    <citation type="submission" date="2019-01" db="EMBL/GenBank/DDBJ databases">
        <title>High-quality-draft genome sequences of five non-tuberculosis mycobacteriaceae isolated from a nosocomial environment.</title>
        <authorList>
            <person name="Tiago I."/>
            <person name="Alarico S."/>
            <person name="Pereira S.G."/>
            <person name="Coelho C."/>
            <person name="Maranha A."/>
            <person name="Empadinhas N."/>
        </authorList>
    </citation>
    <scope>NUCLEOTIDE SEQUENCE [LARGE SCALE GENOMIC DNA]</scope>
    <source>
        <strain evidence="2 3">22DIII</strain>
    </source>
</reference>
<gene>
    <name evidence="2" type="ORF">EUA04_10170</name>
</gene>
<evidence type="ECO:0000313" key="3">
    <source>
        <dbReference type="Proteomes" id="UP000294952"/>
    </source>
</evidence>
<feature type="region of interest" description="Disordered" evidence="1">
    <location>
        <begin position="215"/>
        <end position="263"/>
    </location>
</feature>
<evidence type="ECO:0000313" key="2">
    <source>
        <dbReference type="EMBL" id="TDL10624.1"/>
    </source>
</evidence>
<feature type="compositionally biased region" description="Pro residues" evidence="1">
    <location>
        <begin position="254"/>
        <end position="263"/>
    </location>
</feature>
<organism evidence="2 3">
    <name type="scientific">Mycolicibacterium obuense</name>
    <dbReference type="NCBI Taxonomy" id="1807"/>
    <lineage>
        <taxon>Bacteria</taxon>
        <taxon>Bacillati</taxon>
        <taxon>Actinomycetota</taxon>
        <taxon>Actinomycetes</taxon>
        <taxon>Mycobacteriales</taxon>
        <taxon>Mycobacteriaceae</taxon>
        <taxon>Mycolicibacterium</taxon>
    </lineage>
</organism>
<name>A0A4R5XA27_9MYCO</name>
<dbReference type="EMBL" id="SDLP01000002">
    <property type="protein sequence ID" value="TDL10624.1"/>
    <property type="molecule type" value="Genomic_DNA"/>
</dbReference>
<accession>A0A4R5XA27</accession>
<comment type="caution">
    <text evidence="2">The sequence shown here is derived from an EMBL/GenBank/DDBJ whole genome shotgun (WGS) entry which is preliminary data.</text>
</comment>
<dbReference type="AlphaFoldDB" id="A0A4R5XA27"/>
<feature type="compositionally biased region" description="Low complexity" evidence="1">
    <location>
        <begin position="215"/>
        <end position="235"/>
    </location>
</feature>
<evidence type="ECO:0000256" key="1">
    <source>
        <dbReference type="SAM" id="MobiDB-lite"/>
    </source>
</evidence>
<feature type="compositionally biased region" description="Pro residues" evidence="1">
    <location>
        <begin position="384"/>
        <end position="404"/>
    </location>
</feature>
<protein>
    <submittedName>
        <fullName evidence="2">Uncharacterized protein</fullName>
    </submittedName>
</protein>
<feature type="region of interest" description="Disordered" evidence="1">
    <location>
        <begin position="311"/>
        <end position="432"/>
    </location>
</feature>
<dbReference type="InterPro" id="IPR036689">
    <property type="entry name" value="ESAT-6-like_sf"/>
</dbReference>
<dbReference type="SUPFAM" id="SSF140453">
    <property type="entry name" value="EsxAB dimer-like"/>
    <property type="match status" value="1"/>
</dbReference>
<sequence length="432" mass="43745">MGEYVWAAHQVGFADPDLTLHPGQMRDWYGTEDGMDLVVLQRDCAAVDAAVRATREALTVHEDQAGMLSEAWQGSGAQAARQFLHRHGVAAAAVADALTAAAAALQRALEQLWRAVDSKVETTVAIEAEAGAAREQWLAAATTVTTGAGDRAAAAELVDGAVKPFVQNRIGAEWLTAMQATGATVAETYRTATAEIMGRPPAVFEIPGALGPSAPSAPVASSVPAAPSPVAVSAPAPAPAPALAPTAPAAWTAPPSPAAAPPAPLSEAALAPLTPSAAPLSDLGGGGAFPQVGQRFADALGGLLGGGAGDGIVGDAVDPPADLEPPELDDEPEDEEKSEDEESEEQSNEPITEEPATEESATEESATDEPVAEAVSEEPEPEAVVPPEPTPPPPPAEPLPPPPPTEERTPCEIAADEVPQVGPPPVTETGGG</sequence>
<feature type="compositionally biased region" description="Low complexity" evidence="1">
    <location>
        <begin position="243"/>
        <end position="253"/>
    </location>
</feature>
<feature type="compositionally biased region" description="Acidic residues" evidence="1">
    <location>
        <begin position="324"/>
        <end position="381"/>
    </location>
</feature>